<feature type="coiled-coil region" evidence="1">
    <location>
        <begin position="44"/>
        <end position="127"/>
    </location>
</feature>
<dbReference type="GO" id="GO:0005634">
    <property type="term" value="C:nucleus"/>
    <property type="evidence" value="ECO:0007669"/>
    <property type="project" value="Ensembl"/>
</dbReference>
<reference evidence="2" key="4">
    <citation type="submission" date="2025-08" db="UniProtKB">
        <authorList>
            <consortium name="Ensembl"/>
        </authorList>
    </citation>
    <scope>IDENTIFICATION</scope>
</reference>
<dbReference type="AlphaFoldDB" id="A0A671G3I5"/>
<gene>
    <name evidence="2" type="primary">CCDC62</name>
</gene>
<reference evidence="2 3" key="2">
    <citation type="journal article" date="2018" name="Annu Rev Anim Biosci">
        <title>Bat Biology, Genomes, and the Bat1K Project: To Generate Chromosome-Level Genomes for All Living Bat Species.</title>
        <authorList>
            <person name="Teeling E.C."/>
            <person name="Vernes S.C."/>
            <person name="Davalos L.M."/>
            <person name="Ray D.A."/>
            <person name="Gilbert M.T.P."/>
            <person name="Myers E."/>
        </authorList>
    </citation>
    <scope>NUCLEOTIDE SEQUENCE</scope>
</reference>
<dbReference type="GO" id="GO:0001669">
    <property type="term" value="C:acrosomal vesicle"/>
    <property type="evidence" value="ECO:0007669"/>
    <property type="project" value="Ensembl"/>
</dbReference>
<dbReference type="GO" id="GO:0007286">
    <property type="term" value="P:spermatid development"/>
    <property type="evidence" value="ECO:0007669"/>
    <property type="project" value="Ensembl"/>
</dbReference>
<dbReference type="GO" id="GO:0071392">
    <property type="term" value="P:cellular response to estradiol stimulus"/>
    <property type="evidence" value="ECO:0007669"/>
    <property type="project" value="Ensembl"/>
</dbReference>
<proteinExistence type="predicted"/>
<reference evidence="2 3" key="1">
    <citation type="journal article" date="2015" name="Annu Rev Anim Biosci">
        <title>The Genome 10K Project: a way forward.</title>
        <authorList>
            <person name="Koepfli K.P."/>
            <person name="Paten B."/>
            <person name="O'Brien S.J."/>
            <person name="Koepfli K.P."/>
            <person name="Paten B."/>
            <person name="Antunes A."/>
            <person name="Belov K."/>
            <person name="Bustamante C."/>
            <person name="Castoe T.A."/>
            <person name="Clawson H."/>
            <person name="Crawford A.J."/>
            <person name="Diekhans M."/>
            <person name="Distel D."/>
            <person name="Durbin R."/>
            <person name="Earl D."/>
            <person name="Fujita M.K."/>
            <person name="Gamble T."/>
            <person name="Georges A."/>
            <person name="Gemmell N."/>
            <person name="Gilbert M.T."/>
            <person name="Graves J.M."/>
            <person name="Green R.E."/>
            <person name="Hickey G."/>
            <person name="Jarvis E.D."/>
            <person name="Johnson W."/>
            <person name="Komissarov A."/>
            <person name="Korf I."/>
            <person name="Kuhn R."/>
            <person name="Larkin D.M."/>
            <person name="Lewin H."/>
            <person name="Lopez J.V."/>
            <person name="Ma J."/>
            <person name="Marques-Bonet T."/>
            <person name="Miller W."/>
            <person name="Murphy R."/>
            <person name="Pevzner P."/>
            <person name="Shapiro B."/>
            <person name="Steiner C."/>
            <person name="Tamazian G."/>
            <person name="Venkatesh B."/>
            <person name="Wang J."/>
            <person name="Wayne R."/>
            <person name="Wiley E."/>
            <person name="Yang H."/>
            <person name="Zhang G."/>
            <person name="Haussler D."/>
            <person name="Ryder O."/>
            <person name="O'Brien S.J."/>
        </authorList>
    </citation>
    <scope>NUCLEOTIDE SEQUENCE</scope>
</reference>
<name>A0A671G3I5_RHIFE</name>
<dbReference type="Proteomes" id="UP000472240">
    <property type="component" value="Chromosome 25"/>
</dbReference>
<dbReference type="GO" id="GO:0030520">
    <property type="term" value="P:estrogen receptor signaling pathway"/>
    <property type="evidence" value="ECO:0007669"/>
    <property type="project" value="Ensembl"/>
</dbReference>
<dbReference type="GO" id="GO:0030331">
    <property type="term" value="F:nuclear estrogen receptor binding"/>
    <property type="evidence" value="ECO:0007669"/>
    <property type="project" value="Ensembl"/>
</dbReference>
<accession>A0A671G3I5</accession>
<evidence type="ECO:0000313" key="3">
    <source>
        <dbReference type="Proteomes" id="UP000472240"/>
    </source>
</evidence>
<dbReference type="GeneTree" id="ENSGT00400000022269"/>
<reference evidence="3" key="3">
    <citation type="submission" date="2018-12" db="EMBL/GenBank/DDBJ databases">
        <title>G10K-VGP greater horseshoe bat female genome, primary haplotype.</title>
        <authorList>
            <person name="Teeling E."/>
            <person name="Myers G."/>
            <person name="Vernes S."/>
            <person name="Pippel M."/>
            <person name="Winkler S."/>
            <person name="Fedrigo O."/>
            <person name="Rhie A."/>
            <person name="Koren S."/>
            <person name="Phillippy A."/>
            <person name="Lewin H."/>
            <person name="Damas J."/>
            <person name="Howe K."/>
            <person name="Mountcastle J."/>
            <person name="Jarvis E.D."/>
        </authorList>
    </citation>
    <scope>NUCLEOTIDE SEQUENCE [LARGE SCALE GENOMIC DNA]</scope>
</reference>
<keyword evidence="3" id="KW-1185">Reference proteome</keyword>
<dbReference type="GO" id="GO:0045944">
    <property type="term" value="P:positive regulation of transcription by RNA polymerase II"/>
    <property type="evidence" value="ECO:0007669"/>
    <property type="project" value="Ensembl"/>
</dbReference>
<evidence type="ECO:0000313" key="2">
    <source>
        <dbReference type="Ensembl" id="ENSRFEP00010032294.1"/>
    </source>
</evidence>
<reference evidence="2" key="5">
    <citation type="submission" date="2025-09" db="UniProtKB">
        <authorList>
            <consortium name="Ensembl"/>
        </authorList>
    </citation>
    <scope>IDENTIFICATION</scope>
</reference>
<dbReference type="FunCoup" id="A0A671G3I5">
    <property type="interactions" value="1"/>
</dbReference>
<sequence length="500" mass="56853">MIKLKDKDIIEAVNHIADCSGKFKLLEHALRDAKMVETCVVKEKQDCKLKLKTLKIEINKLKEDLNEKTTENNEQREEIIRLKQEKSCLHDELVFTAEREKRKDELLDIAKSKQERINAELHNLRQIYELLQIYDSKMEESKALESSRDMYLSDLENDHPKVNVQREKNLKSLVKDQKFETMLVQQNWADKNSYDVCKEKKLQVNTSLGEKSVIAISSLCTKDLVEKQKSWSLGGKLQIEPENKSTLYRIHGKSPKGDGIGIQSEEKQVSETTTLPDEKQWHDVSVYLGLTNCSGSKQPEKLDVECQDHMGRSGVSCWHKNEGCLGESNLCESQCCHPSNFIIEAPGQMSDIEWMSIFKPSKLQRVVRHKSVCTCSESASGTKYNSMRLVISPLFGVFKPAFKEGEKLVETESPSDKKNSSKILLVNKDAACPLKGLYLLRNTQLDEFSPTSKLQRLLAESRQMVTDLELSTLLPISSEDLNSGAKNVRGYFSFDPIGSI</sequence>
<dbReference type="OMA" id="QFLHFNV"/>
<dbReference type="GO" id="GO:0003713">
    <property type="term" value="F:transcription coactivator activity"/>
    <property type="evidence" value="ECO:0007669"/>
    <property type="project" value="Ensembl"/>
</dbReference>
<protein>
    <submittedName>
        <fullName evidence="2">Coiled-coil domain containing 62</fullName>
    </submittedName>
</protein>
<keyword evidence="1" id="KW-0175">Coiled coil</keyword>
<dbReference type="Ensembl" id="ENSRFET00010034994.1">
    <property type="protein sequence ID" value="ENSRFEP00010032294.1"/>
    <property type="gene ID" value="ENSRFEG00010021311.1"/>
</dbReference>
<dbReference type="InParanoid" id="A0A671G3I5"/>
<evidence type="ECO:0000256" key="1">
    <source>
        <dbReference type="SAM" id="Coils"/>
    </source>
</evidence>
<organism evidence="2 3">
    <name type="scientific">Rhinolophus ferrumequinum</name>
    <name type="common">Greater horseshoe bat</name>
    <dbReference type="NCBI Taxonomy" id="59479"/>
    <lineage>
        <taxon>Eukaryota</taxon>
        <taxon>Metazoa</taxon>
        <taxon>Chordata</taxon>
        <taxon>Craniata</taxon>
        <taxon>Vertebrata</taxon>
        <taxon>Euteleostomi</taxon>
        <taxon>Mammalia</taxon>
        <taxon>Eutheria</taxon>
        <taxon>Laurasiatheria</taxon>
        <taxon>Chiroptera</taxon>
        <taxon>Yinpterochiroptera</taxon>
        <taxon>Rhinolophoidea</taxon>
        <taxon>Rhinolophidae</taxon>
        <taxon>Rhinolophinae</taxon>
        <taxon>Rhinolophus</taxon>
    </lineage>
</organism>